<evidence type="ECO:0000313" key="10">
    <source>
        <dbReference type="EMBL" id="BDZ78169.1"/>
    </source>
</evidence>
<keyword evidence="6 9" id="KW-0812">Transmembrane</keyword>
<feature type="transmembrane region" description="Helical" evidence="9">
    <location>
        <begin position="55"/>
        <end position="78"/>
    </location>
</feature>
<comment type="subcellular location">
    <subcellularLocation>
        <location evidence="1 9">Cell membrane</location>
        <topology evidence="1 9">Multi-pass membrane protein</topology>
    </subcellularLocation>
</comment>
<proteinExistence type="inferred from homology"/>
<name>A0ABN6YXQ2_9FIRM</name>
<feature type="transmembrane region" description="Helical" evidence="9">
    <location>
        <begin position="85"/>
        <end position="104"/>
    </location>
</feature>
<dbReference type="Pfam" id="PF03186">
    <property type="entry name" value="CobD_Cbib"/>
    <property type="match status" value="1"/>
</dbReference>
<feature type="transmembrane region" description="Helical" evidence="9">
    <location>
        <begin position="163"/>
        <end position="180"/>
    </location>
</feature>
<dbReference type="PANTHER" id="PTHR34308">
    <property type="entry name" value="COBALAMIN BIOSYNTHESIS PROTEIN CBIB"/>
    <property type="match status" value="1"/>
</dbReference>
<feature type="transmembrane region" description="Helical" evidence="9">
    <location>
        <begin position="299"/>
        <end position="321"/>
    </location>
</feature>
<dbReference type="EMBL" id="AP027742">
    <property type="protein sequence ID" value="BDZ78169.1"/>
    <property type="molecule type" value="Genomic_DNA"/>
</dbReference>
<evidence type="ECO:0000256" key="8">
    <source>
        <dbReference type="ARBA" id="ARBA00023136"/>
    </source>
</evidence>
<comment type="function">
    <text evidence="9">Converts cobyric acid to cobinamide by the addition of aminopropanol on the F carboxylic group.</text>
</comment>
<dbReference type="InterPro" id="IPR004485">
    <property type="entry name" value="Cobalamin_biosynth_CobD/CbiB"/>
</dbReference>
<keyword evidence="11" id="KW-1185">Reference proteome</keyword>
<evidence type="ECO:0000256" key="7">
    <source>
        <dbReference type="ARBA" id="ARBA00022989"/>
    </source>
</evidence>
<comment type="similarity">
    <text evidence="3 9">Belongs to the CobD/CbiB family.</text>
</comment>
<evidence type="ECO:0000256" key="1">
    <source>
        <dbReference type="ARBA" id="ARBA00004651"/>
    </source>
</evidence>
<keyword evidence="7 9" id="KW-1133">Transmembrane helix</keyword>
<dbReference type="Proteomes" id="UP001305815">
    <property type="component" value="Chromosome"/>
</dbReference>
<keyword evidence="4 9" id="KW-1003">Cell membrane</keyword>
<keyword evidence="5 9" id="KW-0169">Cobalamin biosynthesis</keyword>
<evidence type="ECO:0000256" key="6">
    <source>
        <dbReference type="ARBA" id="ARBA00022692"/>
    </source>
</evidence>
<sequence length="322" mass="35292">MAQSLAALCIGFILDFILGDPHSLWHPVQGIGSLITGTEKVLRKVFPDKKRSLQIAGLLLVIFVVSVSVLFAGLLLWIAERIHPALGFGLSCILCWQMLAAKSLKTESMKVYTALEKEGLEAGRRAVSMIVGRDTKSLSEEGVIKAAVETVAENTSDGVTAPLFYMMLAGPLGGVFYKAINTMDSMIGYRNEKYRWLGTCAARLDDIANFIPARISALFMTAAAFVLGFDGKSAWKIYRRDRHNHKSPNAAQTEAVMAGALQVQLAGDAWYFGELYKKPTIGDPIRSVRREDIRAACRLEYGAVILQFLVMVAVKAALIFLI</sequence>
<evidence type="ECO:0000256" key="4">
    <source>
        <dbReference type="ARBA" id="ARBA00022475"/>
    </source>
</evidence>
<evidence type="ECO:0000256" key="2">
    <source>
        <dbReference type="ARBA" id="ARBA00004953"/>
    </source>
</evidence>
<accession>A0ABN6YXQ2</accession>
<dbReference type="PANTHER" id="PTHR34308:SF1">
    <property type="entry name" value="COBALAMIN BIOSYNTHESIS PROTEIN CBIB"/>
    <property type="match status" value="1"/>
</dbReference>
<evidence type="ECO:0000256" key="5">
    <source>
        <dbReference type="ARBA" id="ARBA00022573"/>
    </source>
</evidence>
<gene>
    <name evidence="10" type="primary">cobD_2</name>
    <name evidence="9" type="synonym">cobD</name>
    <name evidence="10" type="ORF">Lac1_23520</name>
</gene>
<comment type="caution">
    <text evidence="9">Lacks conserved residue(s) required for the propagation of feature annotation.</text>
</comment>
<dbReference type="HAMAP" id="MF_00024">
    <property type="entry name" value="CobD_CbiB"/>
    <property type="match status" value="1"/>
</dbReference>
<protein>
    <recommendedName>
        <fullName evidence="9">Cobalamin biosynthesis protein CobD</fullName>
    </recommendedName>
</protein>
<keyword evidence="8 9" id="KW-0472">Membrane</keyword>
<evidence type="ECO:0000256" key="9">
    <source>
        <dbReference type="HAMAP-Rule" id="MF_00024"/>
    </source>
</evidence>
<comment type="pathway">
    <text evidence="2 9">Cofactor biosynthesis; adenosylcobalamin biosynthesis.</text>
</comment>
<dbReference type="RefSeq" id="WP_316265183.1">
    <property type="nucleotide sequence ID" value="NZ_AP027742.1"/>
</dbReference>
<reference evidence="11" key="1">
    <citation type="journal article" date="2023" name="Int. J. Syst. Evol. Microbiol.">
        <title>Claveliimonas bilis gen. nov., sp. nov., deoxycholic acid-producing bacteria isolated from human faeces, and reclassification of Sellimonas monacensis Zenner et al. 2021 as Claveliimonas monacensis comb. nov.</title>
        <authorList>
            <person name="Hisatomi A."/>
            <person name="Kastawa N.W.E.P.G."/>
            <person name="Song I."/>
            <person name="Ohkuma M."/>
            <person name="Fukiya S."/>
            <person name="Sakamoto M."/>
        </authorList>
    </citation>
    <scope>NUCLEOTIDE SEQUENCE [LARGE SCALE GENOMIC DNA]</scope>
    <source>
        <strain evidence="11">12BBH14</strain>
    </source>
</reference>
<dbReference type="NCBIfam" id="TIGR00380">
    <property type="entry name" value="cobal_cbiB"/>
    <property type="match status" value="1"/>
</dbReference>
<evidence type="ECO:0000313" key="11">
    <source>
        <dbReference type="Proteomes" id="UP001305815"/>
    </source>
</evidence>
<evidence type="ECO:0000256" key="3">
    <source>
        <dbReference type="ARBA" id="ARBA00006263"/>
    </source>
</evidence>
<organism evidence="10 11">
    <name type="scientific">Claveliimonas bilis</name>
    <dbReference type="NCBI Taxonomy" id="3028070"/>
    <lineage>
        <taxon>Bacteria</taxon>
        <taxon>Bacillati</taxon>
        <taxon>Bacillota</taxon>
        <taxon>Clostridia</taxon>
        <taxon>Lachnospirales</taxon>
        <taxon>Lachnospiraceae</taxon>
        <taxon>Claveliimonas</taxon>
    </lineage>
</organism>